<sequence length="240" mass="27357">MLDLYCSSSLSKIIFYVYGMKNVILHTENSFLSLLSLKKAGYAVLGYANTVYWVIFMDTAYGRRWIRRIKNCEYAFSCEDLALIRRISFPGYDVLVPSYKPTKRYKPVEKISIAKEPKRQIPIGHGFSNTKTTNVHEKTMTPRSCLRWKPTGRIFNTTGLRWVPTGKIFTSSTTKVDSEPTNGLNTDITNQYECQQTLDVSAGTLNLNSGTYFNPKKEGLEVWLLKRLISQKPGIQGILI</sequence>
<dbReference type="EMBL" id="BQNB010009697">
    <property type="protein sequence ID" value="GJS67138.1"/>
    <property type="molecule type" value="Genomic_DNA"/>
</dbReference>
<keyword evidence="1" id="KW-1133">Transmembrane helix</keyword>
<accession>A0ABQ4XP30</accession>
<evidence type="ECO:0000313" key="2">
    <source>
        <dbReference type="EMBL" id="GJS67138.1"/>
    </source>
</evidence>
<protein>
    <submittedName>
        <fullName evidence="2">Uncharacterized protein</fullName>
    </submittedName>
</protein>
<organism evidence="2 3">
    <name type="scientific">Tanacetum coccineum</name>
    <dbReference type="NCBI Taxonomy" id="301880"/>
    <lineage>
        <taxon>Eukaryota</taxon>
        <taxon>Viridiplantae</taxon>
        <taxon>Streptophyta</taxon>
        <taxon>Embryophyta</taxon>
        <taxon>Tracheophyta</taxon>
        <taxon>Spermatophyta</taxon>
        <taxon>Magnoliopsida</taxon>
        <taxon>eudicotyledons</taxon>
        <taxon>Gunneridae</taxon>
        <taxon>Pentapetalae</taxon>
        <taxon>asterids</taxon>
        <taxon>campanulids</taxon>
        <taxon>Asterales</taxon>
        <taxon>Asteraceae</taxon>
        <taxon>Asteroideae</taxon>
        <taxon>Anthemideae</taxon>
        <taxon>Anthemidinae</taxon>
        <taxon>Tanacetum</taxon>
    </lineage>
</organism>
<keyword evidence="3" id="KW-1185">Reference proteome</keyword>
<reference evidence="2" key="1">
    <citation type="journal article" date="2022" name="Int. J. Mol. Sci.">
        <title>Draft Genome of Tanacetum Coccineum: Genomic Comparison of Closely Related Tanacetum-Family Plants.</title>
        <authorList>
            <person name="Yamashiro T."/>
            <person name="Shiraishi A."/>
            <person name="Nakayama K."/>
            <person name="Satake H."/>
        </authorList>
    </citation>
    <scope>NUCLEOTIDE SEQUENCE</scope>
</reference>
<reference evidence="2" key="2">
    <citation type="submission" date="2022-01" db="EMBL/GenBank/DDBJ databases">
        <authorList>
            <person name="Yamashiro T."/>
            <person name="Shiraishi A."/>
            <person name="Satake H."/>
            <person name="Nakayama K."/>
        </authorList>
    </citation>
    <scope>NUCLEOTIDE SEQUENCE</scope>
</reference>
<evidence type="ECO:0000256" key="1">
    <source>
        <dbReference type="SAM" id="Phobius"/>
    </source>
</evidence>
<keyword evidence="1" id="KW-0472">Membrane</keyword>
<gene>
    <name evidence="2" type="ORF">Tco_0681702</name>
</gene>
<proteinExistence type="predicted"/>
<keyword evidence="1" id="KW-0812">Transmembrane</keyword>
<comment type="caution">
    <text evidence="2">The sequence shown here is derived from an EMBL/GenBank/DDBJ whole genome shotgun (WGS) entry which is preliminary data.</text>
</comment>
<feature type="transmembrane region" description="Helical" evidence="1">
    <location>
        <begin position="40"/>
        <end position="61"/>
    </location>
</feature>
<name>A0ABQ4XP30_9ASTR</name>
<dbReference type="Proteomes" id="UP001151760">
    <property type="component" value="Unassembled WGS sequence"/>
</dbReference>
<evidence type="ECO:0000313" key="3">
    <source>
        <dbReference type="Proteomes" id="UP001151760"/>
    </source>
</evidence>